<dbReference type="Proteomes" id="UP000242381">
    <property type="component" value="Unassembled WGS sequence"/>
</dbReference>
<accession>A0A1X0S8D6</accession>
<organism evidence="2 3">
    <name type="scientific">Rhizopus microsporus</name>
    <dbReference type="NCBI Taxonomy" id="58291"/>
    <lineage>
        <taxon>Eukaryota</taxon>
        <taxon>Fungi</taxon>
        <taxon>Fungi incertae sedis</taxon>
        <taxon>Mucoromycota</taxon>
        <taxon>Mucoromycotina</taxon>
        <taxon>Mucoromycetes</taxon>
        <taxon>Mucorales</taxon>
        <taxon>Mucorineae</taxon>
        <taxon>Rhizopodaceae</taxon>
        <taxon>Rhizopus</taxon>
    </lineage>
</organism>
<feature type="region of interest" description="Disordered" evidence="1">
    <location>
        <begin position="1"/>
        <end position="21"/>
    </location>
</feature>
<evidence type="ECO:0000313" key="3">
    <source>
        <dbReference type="Proteomes" id="UP000242381"/>
    </source>
</evidence>
<reference evidence="2 3" key="1">
    <citation type="journal article" date="2016" name="Proc. Natl. Acad. Sci. U.S.A.">
        <title>Lipid metabolic changes in an early divergent fungus govern the establishment of a mutualistic symbiosis with endobacteria.</title>
        <authorList>
            <person name="Lastovetsky O.A."/>
            <person name="Gaspar M.L."/>
            <person name="Mondo S.J."/>
            <person name="LaButti K.M."/>
            <person name="Sandor L."/>
            <person name="Grigoriev I.V."/>
            <person name="Henry S.A."/>
            <person name="Pawlowska T.E."/>
        </authorList>
    </citation>
    <scope>NUCLEOTIDE SEQUENCE [LARGE SCALE GENOMIC DNA]</scope>
    <source>
        <strain evidence="2 3">ATCC 11559</strain>
    </source>
</reference>
<evidence type="ECO:0000313" key="2">
    <source>
        <dbReference type="EMBL" id="ORE20570.1"/>
    </source>
</evidence>
<dbReference type="VEuPathDB" id="FungiDB:BCV72DRAFT_317654"/>
<evidence type="ECO:0000256" key="1">
    <source>
        <dbReference type="SAM" id="MobiDB-lite"/>
    </source>
</evidence>
<proteinExistence type="predicted"/>
<name>A0A1X0S8D6_RHIZD</name>
<feature type="compositionally biased region" description="Polar residues" evidence="1">
    <location>
        <begin position="8"/>
        <end position="20"/>
    </location>
</feature>
<sequence>MDLRQEHQASPSETDDSLNSPLHAFGVSPHYDWTPDLLVKDRFVLDRDFFTAPMLTDADRISIIDNYPPIRGQIRKDNNLKPLQYPLSGGFRPLDILDSEIIKCFT</sequence>
<dbReference type="AlphaFoldDB" id="A0A1X0S8D6"/>
<protein>
    <submittedName>
        <fullName evidence="2">Uncharacterized protein</fullName>
    </submittedName>
</protein>
<gene>
    <name evidence="2" type="ORF">BCV71DRAFT_233102</name>
</gene>
<dbReference type="EMBL" id="KV921292">
    <property type="protein sequence ID" value="ORE20570.1"/>
    <property type="molecule type" value="Genomic_DNA"/>
</dbReference>